<dbReference type="EMBL" id="JAIWYP010000011">
    <property type="protein sequence ID" value="KAH3740878.1"/>
    <property type="molecule type" value="Genomic_DNA"/>
</dbReference>
<evidence type="ECO:0000313" key="1">
    <source>
        <dbReference type="EMBL" id="KAH3740878.1"/>
    </source>
</evidence>
<accession>A0A9D4D8C1</accession>
<protein>
    <submittedName>
        <fullName evidence="1">Uncharacterized protein</fullName>
    </submittedName>
</protein>
<reference evidence="1" key="2">
    <citation type="submission" date="2020-11" db="EMBL/GenBank/DDBJ databases">
        <authorList>
            <person name="McCartney M.A."/>
            <person name="Auch B."/>
            <person name="Kono T."/>
            <person name="Mallez S."/>
            <person name="Becker A."/>
            <person name="Gohl D.M."/>
            <person name="Silverstein K.A.T."/>
            <person name="Koren S."/>
            <person name="Bechman K.B."/>
            <person name="Herman A."/>
            <person name="Abrahante J.E."/>
            <person name="Garbe J."/>
        </authorList>
    </citation>
    <scope>NUCLEOTIDE SEQUENCE</scope>
    <source>
        <strain evidence="1">Duluth1</strain>
        <tissue evidence="1">Whole animal</tissue>
    </source>
</reference>
<comment type="caution">
    <text evidence="1">The sequence shown here is derived from an EMBL/GenBank/DDBJ whole genome shotgun (WGS) entry which is preliminary data.</text>
</comment>
<reference evidence="1" key="1">
    <citation type="journal article" date="2019" name="bioRxiv">
        <title>The Genome of the Zebra Mussel, Dreissena polymorpha: A Resource for Invasive Species Research.</title>
        <authorList>
            <person name="McCartney M.A."/>
            <person name="Auch B."/>
            <person name="Kono T."/>
            <person name="Mallez S."/>
            <person name="Zhang Y."/>
            <person name="Obille A."/>
            <person name="Becker A."/>
            <person name="Abrahante J.E."/>
            <person name="Garbe J."/>
            <person name="Badalamenti J.P."/>
            <person name="Herman A."/>
            <person name="Mangelson H."/>
            <person name="Liachko I."/>
            <person name="Sullivan S."/>
            <person name="Sone E.D."/>
            <person name="Koren S."/>
            <person name="Silverstein K.A.T."/>
            <person name="Beckman K.B."/>
            <person name="Gohl D.M."/>
        </authorList>
    </citation>
    <scope>NUCLEOTIDE SEQUENCE</scope>
    <source>
        <strain evidence="1">Duluth1</strain>
        <tissue evidence="1">Whole animal</tissue>
    </source>
</reference>
<gene>
    <name evidence="1" type="ORF">DPMN_047594</name>
</gene>
<dbReference type="Proteomes" id="UP000828390">
    <property type="component" value="Unassembled WGS sequence"/>
</dbReference>
<keyword evidence="2" id="KW-1185">Reference proteome</keyword>
<dbReference type="AlphaFoldDB" id="A0A9D4D8C1"/>
<sequence>MTESHFLFCVHDPIEHKRANGTQLSMPKSHIFFVHLPNGNVRMVKHASNAPNSVGDYTLVLDESLASQVFL</sequence>
<name>A0A9D4D8C1_DREPO</name>
<organism evidence="1 2">
    <name type="scientific">Dreissena polymorpha</name>
    <name type="common">Zebra mussel</name>
    <name type="synonym">Mytilus polymorpha</name>
    <dbReference type="NCBI Taxonomy" id="45954"/>
    <lineage>
        <taxon>Eukaryota</taxon>
        <taxon>Metazoa</taxon>
        <taxon>Spiralia</taxon>
        <taxon>Lophotrochozoa</taxon>
        <taxon>Mollusca</taxon>
        <taxon>Bivalvia</taxon>
        <taxon>Autobranchia</taxon>
        <taxon>Heteroconchia</taxon>
        <taxon>Euheterodonta</taxon>
        <taxon>Imparidentia</taxon>
        <taxon>Neoheterodontei</taxon>
        <taxon>Myida</taxon>
        <taxon>Dreissenoidea</taxon>
        <taxon>Dreissenidae</taxon>
        <taxon>Dreissena</taxon>
    </lineage>
</organism>
<proteinExistence type="predicted"/>
<evidence type="ECO:0000313" key="2">
    <source>
        <dbReference type="Proteomes" id="UP000828390"/>
    </source>
</evidence>